<protein>
    <submittedName>
        <fullName evidence="2">Lipoprotein</fullName>
    </submittedName>
</protein>
<dbReference type="Proteomes" id="UP000323258">
    <property type="component" value="Unassembled WGS sequence"/>
</dbReference>
<keyword evidence="2" id="KW-0449">Lipoprotein</keyword>
<evidence type="ECO:0000313" key="3">
    <source>
        <dbReference type="Proteomes" id="UP000323258"/>
    </source>
</evidence>
<evidence type="ECO:0000313" key="2">
    <source>
        <dbReference type="EMBL" id="TYR34960.1"/>
    </source>
</evidence>
<dbReference type="PROSITE" id="PS51257">
    <property type="entry name" value="PROKAR_LIPOPROTEIN"/>
    <property type="match status" value="1"/>
</dbReference>
<dbReference type="OrthoDB" id="8094606at2"/>
<organism evidence="2 3">
    <name type="scientific">Neoaquamicrobium microcysteis</name>
    <dbReference type="NCBI Taxonomy" id="2682781"/>
    <lineage>
        <taxon>Bacteria</taxon>
        <taxon>Pseudomonadati</taxon>
        <taxon>Pseudomonadota</taxon>
        <taxon>Alphaproteobacteria</taxon>
        <taxon>Hyphomicrobiales</taxon>
        <taxon>Phyllobacteriaceae</taxon>
        <taxon>Neoaquamicrobium</taxon>
    </lineage>
</organism>
<keyword evidence="3" id="KW-1185">Reference proteome</keyword>
<dbReference type="AlphaFoldDB" id="A0A5D4H812"/>
<feature type="region of interest" description="Disordered" evidence="1">
    <location>
        <begin position="32"/>
        <end position="61"/>
    </location>
</feature>
<accession>A0A5D4H812</accession>
<gene>
    <name evidence="2" type="ORF">FY036_03850</name>
</gene>
<feature type="compositionally biased region" description="Basic and acidic residues" evidence="1">
    <location>
        <begin position="35"/>
        <end position="47"/>
    </location>
</feature>
<reference evidence="2 3" key="2">
    <citation type="submission" date="2019-09" db="EMBL/GenBank/DDBJ databases">
        <title>Mesorhizobium sp. MaA-C15 isolated from Microcystis aeruginosa.</title>
        <authorList>
            <person name="Jeong S.E."/>
            <person name="Jin H.M."/>
            <person name="Jeon C.O."/>
        </authorList>
    </citation>
    <scope>NUCLEOTIDE SEQUENCE [LARGE SCALE GENOMIC DNA]</scope>
    <source>
        <strain evidence="2 3">MaA-C15</strain>
    </source>
</reference>
<dbReference type="RefSeq" id="WP_148913377.1">
    <property type="nucleotide sequence ID" value="NZ_VSZS01000054.1"/>
</dbReference>
<evidence type="ECO:0000256" key="1">
    <source>
        <dbReference type="SAM" id="MobiDB-lite"/>
    </source>
</evidence>
<name>A0A5D4H812_9HYPH</name>
<proteinExistence type="predicted"/>
<reference evidence="2 3" key="1">
    <citation type="submission" date="2019-08" db="EMBL/GenBank/DDBJ databases">
        <authorList>
            <person name="Seo Y.L."/>
        </authorList>
    </citation>
    <scope>NUCLEOTIDE SEQUENCE [LARGE SCALE GENOMIC DNA]</scope>
    <source>
        <strain evidence="2 3">MaA-C15</strain>
    </source>
</reference>
<comment type="caution">
    <text evidence="2">The sequence shown here is derived from an EMBL/GenBank/DDBJ whole genome shotgun (WGS) entry which is preliminary data.</text>
</comment>
<dbReference type="EMBL" id="VSZS01000054">
    <property type="protein sequence ID" value="TYR34960.1"/>
    <property type="molecule type" value="Genomic_DNA"/>
</dbReference>
<sequence>MRAGNLIKTTLLLAAIGVAVTACGRRGSLDTPYEAAREARQEAERNDQPLPPEPTPPVRDRKFILDSLI</sequence>